<proteinExistence type="predicted"/>
<feature type="compositionally biased region" description="Basic and acidic residues" evidence="1">
    <location>
        <begin position="1"/>
        <end position="18"/>
    </location>
</feature>
<feature type="transmembrane region" description="Helical" evidence="2">
    <location>
        <begin position="28"/>
        <end position="50"/>
    </location>
</feature>
<dbReference type="Proteomes" id="UP001055117">
    <property type="component" value="Unassembled WGS sequence"/>
</dbReference>
<evidence type="ECO:0000256" key="1">
    <source>
        <dbReference type="SAM" id="MobiDB-lite"/>
    </source>
</evidence>
<keyword evidence="2" id="KW-1133">Transmembrane helix</keyword>
<accession>A0ABQ4QH58</accession>
<evidence type="ECO:0000313" key="3">
    <source>
        <dbReference type="EMBL" id="GJD44583.1"/>
    </source>
</evidence>
<gene>
    <name evidence="3" type="ORF">AFCDBAGC_2450</name>
</gene>
<keyword evidence="4" id="KW-1185">Reference proteome</keyword>
<evidence type="ECO:0000256" key="2">
    <source>
        <dbReference type="SAM" id="Phobius"/>
    </source>
</evidence>
<dbReference type="EMBL" id="BPQG01000035">
    <property type="protein sequence ID" value="GJD44583.1"/>
    <property type="molecule type" value="Genomic_DNA"/>
</dbReference>
<keyword evidence="2" id="KW-0472">Membrane</keyword>
<dbReference type="RefSeq" id="WP_147831765.1">
    <property type="nucleotide sequence ID" value="NZ_BPQG01000035.1"/>
</dbReference>
<feature type="region of interest" description="Disordered" evidence="1">
    <location>
        <begin position="1"/>
        <end position="20"/>
    </location>
</feature>
<comment type="caution">
    <text evidence="3">The sequence shown here is derived from an EMBL/GenBank/DDBJ whole genome shotgun (WGS) entry which is preliminary data.</text>
</comment>
<sequence length="94" mass="10182">MHQDDERYARDADWDEPRPRRRGVFGRAFSLLKLALFLAPTALFAASYLVTDCGSRAGAGLGQLFKAGACARGEILNGALSLPTDLAALRRAMN</sequence>
<evidence type="ECO:0000313" key="4">
    <source>
        <dbReference type="Proteomes" id="UP001055117"/>
    </source>
</evidence>
<name>A0ABQ4QH58_9HYPH</name>
<reference evidence="3 4" key="1">
    <citation type="journal article" date="2021" name="Front. Microbiol.">
        <title>Comprehensive Comparative Genomics and Phenotyping of Methylobacterium Species.</title>
        <authorList>
            <person name="Alessa O."/>
            <person name="Ogura Y."/>
            <person name="Fujitani Y."/>
            <person name="Takami H."/>
            <person name="Hayashi T."/>
            <person name="Sahin N."/>
            <person name="Tani A."/>
        </authorList>
    </citation>
    <scope>NUCLEOTIDE SEQUENCE [LARGE SCALE GENOMIC DNA]</scope>
    <source>
        <strain evidence="3 4">DSM 23679</strain>
    </source>
</reference>
<protein>
    <submittedName>
        <fullName evidence="3">Uncharacterized protein</fullName>
    </submittedName>
</protein>
<organism evidence="3 4">
    <name type="scientific">Methylobacterium cerastii</name>
    <dbReference type="NCBI Taxonomy" id="932741"/>
    <lineage>
        <taxon>Bacteria</taxon>
        <taxon>Pseudomonadati</taxon>
        <taxon>Pseudomonadota</taxon>
        <taxon>Alphaproteobacteria</taxon>
        <taxon>Hyphomicrobiales</taxon>
        <taxon>Methylobacteriaceae</taxon>
        <taxon>Methylobacterium</taxon>
    </lineage>
</organism>
<keyword evidence="2" id="KW-0812">Transmembrane</keyword>